<sequence>MPEQSLVSCTTILQAYAQNGHLKEAAKMHSWMLEQDHVSWSCMVSAHAHFGRGRDAIEMFHVMVLEGFEASKVTLLSLLIACSHTGKLERCRREFVGMAGDYLVIPRCEHYCCMVDILGRAGHHEEAKDLLWSMPFEPSPIAWSAMLGSLVIHGDRDRGGEELVKVRMRFLEQQNSIL</sequence>
<dbReference type="HOGENOM" id="CLU_002706_0_0_1"/>
<organism evidence="4">
    <name type="scientific">Selaginella moellendorffii</name>
    <name type="common">Spikemoss</name>
    <dbReference type="NCBI Taxonomy" id="88036"/>
    <lineage>
        <taxon>Eukaryota</taxon>
        <taxon>Viridiplantae</taxon>
        <taxon>Streptophyta</taxon>
        <taxon>Embryophyta</taxon>
        <taxon>Tracheophyta</taxon>
        <taxon>Lycopodiopsida</taxon>
        <taxon>Selaginellales</taxon>
        <taxon>Selaginellaceae</taxon>
        <taxon>Selaginella</taxon>
    </lineage>
</organism>
<dbReference type="OrthoDB" id="185373at2759"/>
<keyword evidence="4" id="KW-1185">Reference proteome</keyword>
<gene>
    <name evidence="3" type="ORF">SELMODRAFT_110016</name>
</gene>
<dbReference type="PANTHER" id="PTHR47926">
    <property type="entry name" value="PENTATRICOPEPTIDE REPEAT-CONTAINING PROTEIN"/>
    <property type="match status" value="1"/>
</dbReference>
<dbReference type="InParanoid" id="D8S6N3"/>
<evidence type="ECO:0000256" key="1">
    <source>
        <dbReference type="ARBA" id="ARBA00022737"/>
    </source>
</evidence>
<proteinExistence type="predicted"/>
<dbReference type="Pfam" id="PF01535">
    <property type="entry name" value="PPR"/>
    <property type="match status" value="3"/>
</dbReference>
<dbReference type="AlphaFoldDB" id="D8S6N3"/>
<keyword evidence="1" id="KW-0677">Repeat</keyword>
<feature type="repeat" description="PPR" evidence="2">
    <location>
        <begin position="5"/>
        <end position="35"/>
    </location>
</feature>
<feature type="repeat" description="PPR" evidence="2">
    <location>
        <begin position="36"/>
        <end position="70"/>
    </location>
</feature>
<dbReference type="PANTHER" id="PTHR47926:SF533">
    <property type="entry name" value="DYW DOMAIN-CONTAINING PROTEIN"/>
    <property type="match status" value="1"/>
</dbReference>
<reference evidence="3 4" key="1">
    <citation type="journal article" date="2011" name="Science">
        <title>The Selaginella genome identifies genetic changes associated with the evolution of vascular plants.</title>
        <authorList>
            <person name="Banks J.A."/>
            <person name="Nishiyama T."/>
            <person name="Hasebe M."/>
            <person name="Bowman J.L."/>
            <person name="Gribskov M."/>
            <person name="dePamphilis C."/>
            <person name="Albert V.A."/>
            <person name="Aono N."/>
            <person name="Aoyama T."/>
            <person name="Ambrose B.A."/>
            <person name="Ashton N.W."/>
            <person name="Axtell M.J."/>
            <person name="Barker E."/>
            <person name="Barker M.S."/>
            <person name="Bennetzen J.L."/>
            <person name="Bonawitz N.D."/>
            <person name="Chapple C."/>
            <person name="Cheng C."/>
            <person name="Correa L.G."/>
            <person name="Dacre M."/>
            <person name="DeBarry J."/>
            <person name="Dreyer I."/>
            <person name="Elias M."/>
            <person name="Engstrom E.M."/>
            <person name="Estelle M."/>
            <person name="Feng L."/>
            <person name="Finet C."/>
            <person name="Floyd S.K."/>
            <person name="Frommer W.B."/>
            <person name="Fujita T."/>
            <person name="Gramzow L."/>
            <person name="Gutensohn M."/>
            <person name="Harholt J."/>
            <person name="Hattori M."/>
            <person name="Heyl A."/>
            <person name="Hirai T."/>
            <person name="Hiwatashi Y."/>
            <person name="Ishikawa M."/>
            <person name="Iwata M."/>
            <person name="Karol K.G."/>
            <person name="Koehler B."/>
            <person name="Kolukisaoglu U."/>
            <person name="Kubo M."/>
            <person name="Kurata T."/>
            <person name="Lalonde S."/>
            <person name="Li K."/>
            <person name="Li Y."/>
            <person name="Litt A."/>
            <person name="Lyons E."/>
            <person name="Manning G."/>
            <person name="Maruyama T."/>
            <person name="Michael T.P."/>
            <person name="Mikami K."/>
            <person name="Miyazaki S."/>
            <person name="Morinaga S."/>
            <person name="Murata T."/>
            <person name="Mueller-Roeber B."/>
            <person name="Nelson D.R."/>
            <person name="Obara M."/>
            <person name="Oguri Y."/>
            <person name="Olmstead R.G."/>
            <person name="Onodera N."/>
            <person name="Petersen B.L."/>
            <person name="Pils B."/>
            <person name="Prigge M."/>
            <person name="Rensing S.A."/>
            <person name="Riano-Pachon D.M."/>
            <person name="Roberts A.W."/>
            <person name="Sato Y."/>
            <person name="Scheller H.V."/>
            <person name="Schulz B."/>
            <person name="Schulz C."/>
            <person name="Shakirov E.V."/>
            <person name="Shibagaki N."/>
            <person name="Shinohara N."/>
            <person name="Shippen D.E."/>
            <person name="Soerensen I."/>
            <person name="Sotooka R."/>
            <person name="Sugimoto N."/>
            <person name="Sugita M."/>
            <person name="Sumikawa N."/>
            <person name="Tanurdzic M."/>
            <person name="Theissen G."/>
            <person name="Ulvskov P."/>
            <person name="Wakazuki S."/>
            <person name="Weng J.K."/>
            <person name="Willats W.W."/>
            <person name="Wipf D."/>
            <person name="Wolf P.G."/>
            <person name="Yang L."/>
            <person name="Zimmer A.D."/>
            <person name="Zhu Q."/>
            <person name="Mitros T."/>
            <person name="Hellsten U."/>
            <person name="Loque D."/>
            <person name="Otillar R."/>
            <person name="Salamov A."/>
            <person name="Schmutz J."/>
            <person name="Shapiro H."/>
            <person name="Lindquist E."/>
            <person name="Lucas S."/>
            <person name="Rokhsar D."/>
            <person name="Grigoriev I.V."/>
        </authorList>
    </citation>
    <scope>NUCLEOTIDE SEQUENCE [LARGE SCALE GENOMIC DNA]</scope>
</reference>
<evidence type="ECO:0000313" key="4">
    <source>
        <dbReference type="Proteomes" id="UP000001514"/>
    </source>
</evidence>
<dbReference type="Gene3D" id="1.25.40.10">
    <property type="entry name" value="Tetratricopeptide repeat domain"/>
    <property type="match status" value="1"/>
</dbReference>
<dbReference type="GO" id="GO:0003723">
    <property type="term" value="F:RNA binding"/>
    <property type="evidence" value="ECO:0007669"/>
    <property type="project" value="InterPro"/>
</dbReference>
<evidence type="ECO:0008006" key="5">
    <source>
        <dbReference type="Google" id="ProtNLM"/>
    </source>
</evidence>
<dbReference type="GO" id="GO:0009451">
    <property type="term" value="P:RNA modification"/>
    <property type="evidence" value="ECO:0007669"/>
    <property type="project" value="InterPro"/>
</dbReference>
<dbReference type="eggNOG" id="KOG4197">
    <property type="taxonomic scope" value="Eukaryota"/>
</dbReference>
<protein>
    <recommendedName>
        <fullName evidence="5">Pentacotripeptide-repeat region of PRORP domain-containing protein</fullName>
    </recommendedName>
</protein>
<dbReference type="NCBIfam" id="TIGR00756">
    <property type="entry name" value="PPR"/>
    <property type="match status" value="1"/>
</dbReference>
<dbReference type="PROSITE" id="PS51375">
    <property type="entry name" value="PPR"/>
    <property type="match status" value="2"/>
</dbReference>
<dbReference type="KEGG" id="smo:SELMODRAFT_110016"/>
<evidence type="ECO:0000313" key="3">
    <source>
        <dbReference type="EMBL" id="EFJ19971.1"/>
    </source>
</evidence>
<accession>D8S6N3</accession>
<evidence type="ECO:0000256" key="2">
    <source>
        <dbReference type="PROSITE-ProRule" id="PRU00708"/>
    </source>
</evidence>
<dbReference type="EMBL" id="GL377604">
    <property type="protein sequence ID" value="EFJ19971.1"/>
    <property type="molecule type" value="Genomic_DNA"/>
</dbReference>
<dbReference type="Gramene" id="EFJ19971">
    <property type="protein sequence ID" value="EFJ19971"/>
    <property type="gene ID" value="SELMODRAFT_110016"/>
</dbReference>
<dbReference type="Proteomes" id="UP000001514">
    <property type="component" value="Unassembled WGS sequence"/>
</dbReference>
<name>D8S6N3_SELML</name>
<dbReference type="InterPro" id="IPR011990">
    <property type="entry name" value="TPR-like_helical_dom_sf"/>
</dbReference>
<dbReference type="InterPro" id="IPR046960">
    <property type="entry name" value="PPR_At4g14850-like_plant"/>
</dbReference>
<dbReference type="InterPro" id="IPR002885">
    <property type="entry name" value="PPR_rpt"/>
</dbReference>